<protein>
    <recommendedName>
        <fullName evidence="2">Glycine-rich domain-containing protein</fullName>
    </recommendedName>
</protein>
<proteinExistence type="predicted"/>
<evidence type="ECO:0000313" key="3">
    <source>
        <dbReference type="EMBL" id="GAA4809699.1"/>
    </source>
</evidence>
<evidence type="ECO:0000256" key="1">
    <source>
        <dbReference type="SAM" id="MobiDB-lite"/>
    </source>
</evidence>
<evidence type="ECO:0000313" key="4">
    <source>
        <dbReference type="Proteomes" id="UP001500839"/>
    </source>
</evidence>
<dbReference type="EMBL" id="BAABKQ010000001">
    <property type="protein sequence ID" value="GAA4809699.1"/>
    <property type="molecule type" value="Genomic_DNA"/>
</dbReference>
<reference evidence="4" key="1">
    <citation type="journal article" date="2019" name="Int. J. Syst. Evol. Microbiol.">
        <title>The Global Catalogue of Microorganisms (GCM) 10K type strain sequencing project: providing services to taxonomists for standard genome sequencing and annotation.</title>
        <authorList>
            <consortium name="The Broad Institute Genomics Platform"/>
            <consortium name="The Broad Institute Genome Sequencing Center for Infectious Disease"/>
            <person name="Wu L."/>
            <person name="Ma J."/>
        </authorList>
    </citation>
    <scope>NUCLEOTIDE SEQUENCE [LARGE SCALE GENOMIC DNA]</scope>
    <source>
        <strain evidence="4">JCM 18542</strain>
    </source>
</reference>
<dbReference type="InterPro" id="IPR020719">
    <property type="entry name" value="RNA3'_term_phos_cycl-like_CS"/>
</dbReference>
<sequence length="203" mass="19655">MTTPQSIRYYQSNVVTFIFDDTYYKPANLVSIVVYLQGAGGGGGTQGGGGGGATVVSPRLFAAVLPDQVPVVVGASAAGQPGGDTSFGDLTAPGGQPGTPEGTGQGGVSPWRGGRGSSGAGESVSNQPIGNLAGCGGGGTSGGVSGGDYRNGFHPLWPGWFQAGRGGSTGRRGESPGGGGGIGATVGGPGRVTIIETLVIEEG</sequence>
<feature type="compositionally biased region" description="Gly residues" evidence="1">
    <location>
        <begin position="95"/>
        <end position="119"/>
    </location>
</feature>
<comment type="caution">
    <text evidence="3">The sequence shown here is derived from an EMBL/GenBank/DDBJ whole genome shotgun (WGS) entry which is preliminary data.</text>
</comment>
<feature type="domain" description="Glycine-rich" evidence="2">
    <location>
        <begin position="22"/>
        <end position="183"/>
    </location>
</feature>
<dbReference type="InterPro" id="IPR049304">
    <property type="entry name" value="Gly_rich_dom"/>
</dbReference>
<feature type="region of interest" description="Disordered" evidence="1">
    <location>
        <begin position="76"/>
        <end position="134"/>
    </location>
</feature>
<dbReference type="PROSITE" id="PS01287">
    <property type="entry name" value="RTC"/>
    <property type="match status" value="1"/>
</dbReference>
<gene>
    <name evidence="3" type="ORF">GCM10023353_12200</name>
</gene>
<accession>A0ABP9CEW7</accession>
<feature type="compositionally biased region" description="Gly residues" evidence="1">
    <location>
        <begin position="164"/>
        <end position="189"/>
    </location>
</feature>
<dbReference type="Pfam" id="PF21722">
    <property type="entry name" value="Gly_rich_2"/>
    <property type="match status" value="1"/>
</dbReference>
<feature type="region of interest" description="Disordered" evidence="1">
    <location>
        <begin position="161"/>
        <end position="189"/>
    </location>
</feature>
<name>A0ABP9CEW7_9ACTN</name>
<keyword evidence="4" id="KW-1185">Reference proteome</keyword>
<dbReference type="RefSeq" id="WP_200170734.1">
    <property type="nucleotide sequence ID" value="NZ_BAABKQ010000001.1"/>
</dbReference>
<evidence type="ECO:0000259" key="2">
    <source>
        <dbReference type="Pfam" id="PF21722"/>
    </source>
</evidence>
<organism evidence="3 4">
    <name type="scientific">Tomitella cavernea</name>
    <dbReference type="NCBI Taxonomy" id="1387982"/>
    <lineage>
        <taxon>Bacteria</taxon>
        <taxon>Bacillati</taxon>
        <taxon>Actinomycetota</taxon>
        <taxon>Actinomycetes</taxon>
        <taxon>Mycobacteriales</taxon>
        <taxon>Tomitella</taxon>
    </lineage>
</organism>
<dbReference type="Proteomes" id="UP001500839">
    <property type="component" value="Unassembled WGS sequence"/>
</dbReference>